<protein>
    <recommendedName>
        <fullName evidence="4">Secretion system C-terminal sorting domain-containing protein</fullName>
    </recommendedName>
</protein>
<feature type="signal peptide" evidence="1">
    <location>
        <begin position="1"/>
        <end position="18"/>
    </location>
</feature>
<reference evidence="2 3" key="1">
    <citation type="submission" date="2011-10" db="EMBL/GenBank/DDBJ databases">
        <title>The Genome Sequence of Prevotella histicola F0411.</title>
        <authorList>
            <consortium name="The Broad Institute Genome Sequencing Platform"/>
            <person name="Earl A."/>
            <person name="Ward D."/>
            <person name="Feldgarden M."/>
            <person name="Gevers D."/>
            <person name="Izard J."/>
            <person name="Ganesan A."/>
            <person name="Blanton J.M."/>
            <person name="Baranova O.V."/>
            <person name="Tanner A.C."/>
            <person name="Mathney J.M.J."/>
            <person name="Dewhirst F.E."/>
            <person name="Young S.K."/>
            <person name="Zeng Q."/>
            <person name="Gargeya S."/>
            <person name="Fitzgerald M."/>
            <person name="Haas B."/>
            <person name="Abouelleil A."/>
            <person name="Alvarado L."/>
            <person name="Arachchi H.M."/>
            <person name="Berlin A."/>
            <person name="Brown A."/>
            <person name="Chapman S.B."/>
            <person name="Chen Z."/>
            <person name="Dunbar C."/>
            <person name="Freedman E."/>
            <person name="Gearin G."/>
            <person name="Gellesch M."/>
            <person name="Goldberg J."/>
            <person name="Griggs A."/>
            <person name="Gujja S."/>
            <person name="Heiman D."/>
            <person name="Howarth C."/>
            <person name="Larson L."/>
            <person name="Lui A."/>
            <person name="MacDonald P.J.P."/>
            <person name="Montmayeur A."/>
            <person name="Murphy C."/>
            <person name="Neiman D."/>
            <person name="Pearson M."/>
            <person name="Priest M."/>
            <person name="Roberts A."/>
            <person name="Saif S."/>
            <person name="Shea T."/>
            <person name="Shenoy N."/>
            <person name="Sisk P."/>
            <person name="Stolte C."/>
            <person name="Sykes S."/>
            <person name="Wortman J."/>
            <person name="Nusbaum C."/>
            <person name="Birren B."/>
        </authorList>
    </citation>
    <scope>NUCLEOTIDE SEQUENCE [LARGE SCALE GENOMIC DNA]</scope>
    <source>
        <strain evidence="2 3">F0411</strain>
    </source>
</reference>
<gene>
    <name evidence="2" type="ORF">HMPREF9138_01804</name>
</gene>
<evidence type="ECO:0000256" key="1">
    <source>
        <dbReference type="SAM" id="SignalP"/>
    </source>
</evidence>
<dbReference type="GeneID" id="66731857"/>
<dbReference type="EMBL" id="AFXP01000019">
    <property type="protein sequence ID" value="EHG15583.1"/>
    <property type="molecule type" value="Genomic_DNA"/>
</dbReference>
<comment type="caution">
    <text evidence="2">The sequence shown here is derived from an EMBL/GenBank/DDBJ whole genome shotgun (WGS) entry which is preliminary data.</text>
</comment>
<dbReference type="PATRIC" id="fig|857291.3.peg.1800"/>
<name>G6AI77_9BACT</name>
<dbReference type="RefSeq" id="WP_008823714.1">
    <property type="nucleotide sequence ID" value="NZ_JH376765.1"/>
</dbReference>
<evidence type="ECO:0000313" key="2">
    <source>
        <dbReference type="EMBL" id="EHG15583.1"/>
    </source>
</evidence>
<keyword evidence="3" id="KW-1185">Reference proteome</keyword>
<dbReference type="HOGENOM" id="CLU_798910_0_0_10"/>
<evidence type="ECO:0008006" key="4">
    <source>
        <dbReference type="Google" id="ProtNLM"/>
    </source>
</evidence>
<dbReference type="Proteomes" id="UP000004597">
    <property type="component" value="Unassembled WGS sequence"/>
</dbReference>
<feature type="chain" id="PRO_5003485404" description="Secretion system C-terminal sorting domain-containing protein" evidence="1">
    <location>
        <begin position="19"/>
        <end position="347"/>
    </location>
</feature>
<proteinExistence type="predicted"/>
<keyword evidence="1" id="KW-0732">Signal</keyword>
<evidence type="ECO:0000313" key="3">
    <source>
        <dbReference type="Proteomes" id="UP000004597"/>
    </source>
</evidence>
<accession>G6AI77</accession>
<dbReference type="AlphaFoldDB" id="G6AI77"/>
<organism evidence="2 3">
    <name type="scientific">Prevotella histicola F0411</name>
    <dbReference type="NCBI Taxonomy" id="857291"/>
    <lineage>
        <taxon>Bacteria</taxon>
        <taxon>Pseudomonadati</taxon>
        <taxon>Bacteroidota</taxon>
        <taxon>Bacteroidia</taxon>
        <taxon>Bacteroidales</taxon>
        <taxon>Prevotellaceae</taxon>
        <taxon>Prevotella</taxon>
    </lineage>
</organism>
<sequence>MRFFILLSFFIYSIVSSAQVLDRDIVVNNVDKVTSDHTFLDGDLLSFKIKPYSEENYNLDWELCIELQDNRFAPLMKESVTNDSFYFTITPSLFKQNDLIYRRIESSKDSSIYYHAVIFLYNKSVVVDSMSIFVNVLPSIPKIIRSNLEGTFNYEQCCYNDQAKLTVSFTSHSMDECFLVRIQSTKDSLFLNTFPEDYTLVYIPINFADNDSGYSIQYNEADWGQYYKIMSLNKYGSVFSMDTIHTTELINDSNVISAIEHSNQSTNIKSLNYDAVYHIISYKNNNIYINTNSGFGIPIKIFSPEGHLVLSATISNCIDISFLPKGLYYVKALLTTGKYVSCKIIKI</sequence>